<dbReference type="Proteomes" id="UP000235392">
    <property type="component" value="Unassembled WGS sequence"/>
</dbReference>
<protein>
    <submittedName>
        <fullName evidence="2">Uncharacterized protein</fullName>
    </submittedName>
</protein>
<organism evidence="2 3">
    <name type="scientific">Puccinia coronata f. sp. avenae</name>
    <dbReference type="NCBI Taxonomy" id="200324"/>
    <lineage>
        <taxon>Eukaryota</taxon>
        <taxon>Fungi</taxon>
        <taxon>Dikarya</taxon>
        <taxon>Basidiomycota</taxon>
        <taxon>Pucciniomycotina</taxon>
        <taxon>Pucciniomycetes</taxon>
        <taxon>Pucciniales</taxon>
        <taxon>Pucciniaceae</taxon>
        <taxon>Puccinia</taxon>
    </lineage>
</organism>
<dbReference type="EMBL" id="PGCI01000622">
    <property type="protein sequence ID" value="PLW23846.1"/>
    <property type="molecule type" value="Genomic_DNA"/>
</dbReference>
<proteinExistence type="predicted"/>
<evidence type="ECO:0000313" key="3">
    <source>
        <dbReference type="Proteomes" id="UP000235392"/>
    </source>
</evidence>
<evidence type="ECO:0000313" key="2">
    <source>
        <dbReference type="EMBL" id="PLW23846.1"/>
    </source>
</evidence>
<accession>A0A2N5TEC5</accession>
<reference evidence="2 3" key="1">
    <citation type="submission" date="2017-11" db="EMBL/GenBank/DDBJ databases">
        <title>De novo assembly and phasing of dikaryotic genomes from two isolates of Puccinia coronata f. sp. avenae, the causal agent of oat crown rust.</title>
        <authorList>
            <person name="Miller M.E."/>
            <person name="Zhang Y."/>
            <person name="Omidvar V."/>
            <person name="Sperschneider J."/>
            <person name="Schwessinger B."/>
            <person name="Raley C."/>
            <person name="Palmer J.M."/>
            <person name="Garnica D."/>
            <person name="Upadhyaya N."/>
            <person name="Rathjen J."/>
            <person name="Taylor J.M."/>
            <person name="Park R.F."/>
            <person name="Dodds P.N."/>
            <person name="Hirsch C.D."/>
            <person name="Kianian S.F."/>
            <person name="Figueroa M."/>
        </authorList>
    </citation>
    <scope>NUCLEOTIDE SEQUENCE [LARGE SCALE GENOMIC DNA]</scope>
    <source>
        <strain evidence="2">12SD80</strain>
    </source>
</reference>
<comment type="caution">
    <text evidence="2">The sequence shown here is derived from an EMBL/GenBank/DDBJ whole genome shotgun (WGS) entry which is preliminary data.</text>
</comment>
<sequence length="77" mass="8020">MGAGYPPAGPLGNPYSGGARKVSSPEPSKSTFTVTRSNLLGEQLARCNLLAERLASCNLLAKKLASCKLLAKRVAAF</sequence>
<gene>
    <name evidence="2" type="ORF">PCASD_14707</name>
</gene>
<name>A0A2N5TEC5_9BASI</name>
<feature type="region of interest" description="Disordered" evidence="1">
    <location>
        <begin position="1"/>
        <end position="33"/>
    </location>
</feature>
<evidence type="ECO:0000256" key="1">
    <source>
        <dbReference type="SAM" id="MobiDB-lite"/>
    </source>
</evidence>
<dbReference type="AlphaFoldDB" id="A0A2N5TEC5"/>